<reference evidence="2" key="1">
    <citation type="submission" date="2023-10" db="EMBL/GenBank/DDBJ databases">
        <authorList>
            <person name="Chen Y."/>
            <person name="Shah S."/>
            <person name="Dougan E. K."/>
            <person name="Thang M."/>
            <person name="Chan C."/>
        </authorList>
    </citation>
    <scope>NUCLEOTIDE SEQUENCE [LARGE SCALE GENOMIC DNA]</scope>
</reference>
<name>A0ABN9R5S6_9DINO</name>
<keyword evidence="3" id="KW-1185">Reference proteome</keyword>
<dbReference type="EMBL" id="CAUYUJ010005558">
    <property type="protein sequence ID" value="CAK0814156.1"/>
    <property type="molecule type" value="Genomic_DNA"/>
</dbReference>
<feature type="region of interest" description="Disordered" evidence="1">
    <location>
        <begin position="380"/>
        <end position="401"/>
    </location>
</feature>
<feature type="region of interest" description="Disordered" evidence="1">
    <location>
        <begin position="33"/>
        <end position="70"/>
    </location>
</feature>
<accession>A0ABN9R5S6</accession>
<protein>
    <recommendedName>
        <fullName evidence="4">Cyclin N-terminal domain-containing protein</fullName>
    </recommendedName>
</protein>
<sequence>MGHSSLGPRGSALVETRTGPMLHLQLRGGGVQAGAALAERAKEPSHPAPVRGSAAEPLRCAGPSRAEPAQERRHLAPLAEEERLECAFDQLGASTELLESWQLIERKLRHARGGSGFQLGPAERRATLRFIYCFIELMDMPPQQTWFEAAALLDAFLRCAPGGTSIGSLPAVAVAVVKVLKKKDMACLDMSKSGLSGHARPLAAALRQLGHAVPDATEGSIAEAEHLLLKTLGWRTCMPSVQAWTEKFCARLSALTRGLPVGPTLEWIWQRSYCQAMALVMDAAEQPPRQVALGLLALGAVEAGLIPLDSVRPGKHEPETWAQLAARRLLAGGAPASPGPPEAVRQVLRLVEKATVAGREEVQDACELVLLTLDRATSAVSTPTHATATGPGATASATSTTGVPMCAAAA</sequence>
<proteinExistence type="predicted"/>
<evidence type="ECO:0008006" key="4">
    <source>
        <dbReference type="Google" id="ProtNLM"/>
    </source>
</evidence>
<organism evidence="2 3">
    <name type="scientific">Prorocentrum cordatum</name>
    <dbReference type="NCBI Taxonomy" id="2364126"/>
    <lineage>
        <taxon>Eukaryota</taxon>
        <taxon>Sar</taxon>
        <taxon>Alveolata</taxon>
        <taxon>Dinophyceae</taxon>
        <taxon>Prorocentrales</taxon>
        <taxon>Prorocentraceae</taxon>
        <taxon>Prorocentrum</taxon>
    </lineage>
</organism>
<comment type="caution">
    <text evidence="2">The sequence shown here is derived from an EMBL/GenBank/DDBJ whole genome shotgun (WGS) entry which is preliminary data.</text>
</comment>
<evidence type="ECO:0000256" key="1">
    <source>
        <dbReference type="SAM" id="MobiDB-lite"/>
    </source>
</evidence>
<gene>
    <name evidence="2" type="ORF">PCOR1329_LOCUS17838</name>
</gene>
<dbReference type="Proteomes" id="UP001189429">
    <property type="component" value="Unassembled WGS sequence"/>
</dbReference>
<feature type="compositionally biased region" description="Low complexity" evidence="1">
    <location>
        <begin position="381"/>
        <end position="401"/>
    </location>
</feature>
<evidence type="ECO:0000313" key="3">
    <source>
        <dbReference type="Proteomes" id="UP001189429"/>
    </source>
</evidence>
<evidence type="ECO:0000313" key="2">
    <source>
        <dbReference type="EMBL" id="CAK0814156.1"/>
    </source>
</evidence>